<evidence type="ECO:0000313" key="1">
    <source>
        <dbReference type="EMBL" id="RUS74769.1"/>
    </source>
</evidence>
<reference evidence="1 2" key="1">
    <citation type="submission" date="2019-01" db="EMBL/GenBank/DDBJ databases">
        <title>A draft genome assembly of the solar-powered sea slug Elysia chlorotica.</title>
        <authorList>
            <person name="Cai H."/>
            <person name="Li Q."/>
            <person name="Fang X."/>
            <person name="Li J."/>
            <person name="Curtis N.E."/>
            <person name="Altenburger A."/>
            <person name="Shibata T."/>
            <person name="Feng M."/>
            <person name="Maeda T."/>
            <person name="Schwartz J.A."/>
            <person name="Shigenobu S."/>
            <person name="Lundholm N."/>
            <person name="Nishiyama T."/>
            <person name="Yang H."/>
            <person name="Hasebe M."/>
            <person name="Li S."/>
            <person name="Pierce S.K."/>
            <person name="Wang J."/>
        </authorList>
    </citation>
    <scope>NUCLEOTIDE SEQUENCE [LARGE SCALE GENOMIC DNA]</scope>
    <source>
        <strain evidence="1">EC2010</strain>
        <tissue evidence="1">Whole organism of an adult</tissue>
    </source>
</reference>
<protein>
    <submittedName>
        <fullName evidence="1">Uncharacterized protein</fullName>
    </submittedName>
</protein>
<keyword evidence="2" id="KW-1185">Reference proteome</keyword>
<dbReference type="Proteomes" id="UP000271974">
    <property type="component" value="Unassembled WGS sequence"/>
</dbReference>
<proteinExistence type="predicted"/>
<evidence type="ECO:0000313" key="2">
    <source>
        <dbReference type="Proteomes" id="UP000271974"/>
    </source>
</evidence>
<accession>A0A433SZN5</accession>
<sequence>MSFIDKTYRHRAVSGSGYSGGHGSIHLPTIQLSKMFTVEATAQYIYLLSNYPRCLQWRPRLSTSTYYPTIQDVYSGGHGSVHLPTIQLSKMFTVEATAQYIYLLSNYPRCLQWRPRLSTCTYYPTIQDVYSGGHGSVHLPTIQLSKMFTVEATAQYIYLLSNYPRCLQWRPRLSTSTYYPTIQDVYSGGHGSVHLPTIQLSKMVTVEATAQYIYLLSNYPRCLQWRPRFSTSTYYPTIQDVYSGGHGSVHLPTIQLSKMFTVEATAQYKNTYYPTIQDDYSGGHSSIHIPTIQLSKMITVEATNQ</sequence>
<organism evidence="1 2">
    <name type="scientific">Elysia chlorotica</name>
    <name type="common">Eastern emerald elysia</name>
    <name type="synonym">Sea slug</name>
    <dbReference type="NCBI Taxonomy" id="188477"/>
    <lineage>
        <taxon>Eukaryota</taxon>
        <taxon>Metazoa</taxon>
        <taxon>Spiralia</taxon>
        <taxon>Lophotrochozoa</taxon>
        <taxon>Mollusca</taxon>
        <taxon>Gastropoda</taxon>
        <taxon>Heterobranchia</taxon>
        <taxon>Euthyneura</taxon>
        <taxon>Panpulmonata</taxon>
        <taxon>Sacoglossa</taxon>
        <taxon>Placobranchoidea</taxon>
        <taxon>Plakobranchidae</taxon>
        <taxon>Elysia</taxon>
    </lineage>
</organism>
<dbReference type="EMBL" id="RQTK01000801">
    <property type="protein sequence ID" value="RUS74769.1"/>
    <property type="molecule type" value="Genomic_DNA"/>
</dbReference>
<name>A0A433SZN5_ELYCH</name>
<gene>
    <name evidence="1" type="ORF">EGW08_017467</name>
</gene>
<comment type="caution">
    <text evidence="1">The sequence shown here is derived from an EMBL/GenBank/DDBJ whole genome shotgun (WGS) entry which is preliminary data.</text>
</comment>
<dbReference type="AlphaFoldDB" id="A0A433SZN5"/>